<dbReference type="InterPro" id="IPR017853">
    <property type="entry name" value="GH"/>
</dbReference>
<dbReference type="GO" id="GO:0043169">
    <property type="term" value="F:cation binding"/>
    <property type="evidence" value="ECO:0007669"/>
    <property type="project" value="InterPro"/>
</dbReference>
<keyword evidence="5 9" id="KW-0328">Glycosyltransferase</keyword>
<name>A0A9W6GNQ3_9FUSO</name>
<dbReference type="InterPro" id="IPR004193">
    <property type="entry name" value="Glyco_hydro_13_N"/>
</dbReference>
<dbReference type="EC" id="2.4.1.18" evidence="9"/>
<dbReference type="InterPro" id="IPR014756">
    <property type="entry name" value="Ig_E-set"/>
</dbReference>
<feature type="active site" description="Proton donor" evidence="9 10">
    <location>
        <position position="356"/>
    </location>
</feature>
<comment type="function">
    <text evidence="9">Catalyzes the formation of the alpha-1,6-glucosidic linkages in glycogen by scission of a 1,4-alpha-linked oligosaccharide from growing alpha-1,4-glucan chains and the subsequent attachment of the oligosaccharide to the alpha-1,6 position.</text>
</comment>
<evidence type="ECO:0000256" key="3">
    <source>
        <dbReference type="ARBA" id="ARBA00009000"/>
    </source>
</evidence>
<evidence type="ECO:0000259" key="11">
    <source>
        <dbReference type="SMART" id="SM00642"/>
    </source>
</evidence>
<evidence type="ECO:0000313" key="13">
    <source>
        <dbReference type="Proteomes" id="UP001144471"/>
    </source>
</evidence>
<evidence type="ECO:0000256" key="10">
    <source>
        <dbReference type="PIRSR" id="PIRSR000463-1"/>
    </source>
</evidence>
<dbReference type="GO" id="GO:0004553">
    <property type="term" value="F:hydrolase activity, hydrolyzing O-glycosyl compounds"/>
    <property type="evidence" value="ECO:0007669"/>
    <property type="project" value="InterPro"/>
</dbReference>
<dbReference type="SUPFAM" id="SSF51445">
    <property type="entry name" value="(Trans)glycosidases"/>
    <property type="match status" value="1"/>
</dbReference>
<dbReference type="Gene3D" id="3.20.20.80">
    <property type="entry name" value="Glycosidases"/>
    <property type="match status" value="1"/>
</dbReference>
<dbReference type="GO" id="GO:0005829">
    <property type="term" value="C:cytosol"/>
    <property type="evidence" value="ECO:0007669"/>
    <property type="project" value="TreeGrafter"/>
</dbReference>
<evidence type="ECO:0000256" key="6">
    <source>
        <dbReference type="ARBA" id="ARBA00022679"/>
    </source>
</evidence>
<keyword evidence="6 9" id="KW-0808">Transferase</keyword>
<dbReference type="InterPro" id="IPR013783">
    <property type="entry name" value="Ig-like_fold"/>
</dbReference>
<dbReference type="NCBIfam" id="NF003811">
    <property type="entry name" value="PRK05402.1"/>
    <property type="match status" value="1"/>
</dbReference>
<dbReference type="InterPro" id="IPR044143">
    <property type="entry name" value="GlgB_N_E_set_prok"/>
</dbReference>
<dbReference type="EMBL" id="BSDY01000014">
    <property type="protein sequence ID" value="GLI57179.1"/>
    <property type="molecule type" value="Genomic_DNA"/>
</dbReference>
<dbReference type="PIRSF" id="PIRSF000463">
    <property type="entry name" value="GlgB"/>
    <property type="match status" value="1"/>
</dbReference>
<evidence type="ECO:0000256" key="7">
    <source>
        <dbReference type="ARBA" id="ARBA00023056"/>
    </source>
</evidence>
<evidence type="ECO:0000256" key="4">
    <source>
        <dbReference type="ARBA" id="ARBA00022600"/>
    </source>
</evidence>
<evidence type="ECO:0000313" key="12">
    <source>
        <dbReference type="EMBL" id="GLI57179.1"/>
    </source>
</evidence>
<feature type="active site" description="Nucleophile" evidence="9 10">
    <location>
        <position position="303"/>
    </location>
</feature>
<gene>
    <name evidence="9 12" type="primary">glgB</name>
    <name evidence="12" type="ORF">PM10SUCC1_26930</name>
</gene>
<evidence type="ECO:0000256" key="9">
    <source>
        <dbReference type="HAMAP-Rule" id="MF_00685"/>
    </source>
</evidence>
<dbReference type="FunFam" id="3.20.20.80:FF:000003">
    <property type="entry name" value="1,4-alpha-glucan branching enzyme GlgB"/>
    <property type="match status" value="1"/>
</dbReference>
<keyword evidence="13" id="KW-1185">Reference proteome</keyword>
<dbReference type="NCBIfam" id="TIGR01515">
    <property type="entry name" value="branching_enzym"/>
    <property type="match status" value="1"/>
</dbReference>
<dbReference type="NCBIfam" id="NF008967">
    <property type="entry name" value="PRK12313.1"/>
    <property type="match status" value="1"/>
</dbReference>
<dbReference type="Pfam" id="PF02806">
    <property type="entry name" value="Alpha-amylase_C"/>
    <property type="match status" value="1"/>
</dbReference>
<organism evidence="12 13">
    <name type="scientific">Propionigenium maris DSM 9537</name>
    <dbReference type="NCBI Taxonomy" id="1123000"/>
    <lineage>
        <taxon>Bacteria</taxon>
        <taxon>Fusobacteriati</taxon>
        <taxon>Fusobacteriota</taxon>
        <taxon>Fusobacteriia</taxon>
        <taxon>Fusobacteriales</taxon>
        <taxon>Fusobacteriaceae</taxon>
        <taxon>Propionigenium</taxon>
    </lineage>
</organism>
<keyword evidence="4 9" id="KW-0321">Glycogen metabolism</keyword>
<dbReference type="InterPro" id="IPR006407">
    <property type="entry name" value="GlgB"/>
</dbReference>
<dbReference type="InterPro" id="IPR037439">
    <property type="entry name" value="Branching_enzy"/>
</dbReference>
<dbReference type="FunFam" id="2.60.40.10:FF:000169">
    <property type="entry name" value="1,4-alpha-glucan branching enzyme GlgB"/>
    <property type="match status" value="1"/>
</dbReference>
<dbReference type="Gene3D" id="2.60.40.10">
    <property type="entry name" value="Immunoglobulins"/>
    <property type="match status" value="1"/>
</dbReference>
<dbReference type="SMART" id="SM00642">
    <property type="entry name" value="Aamy"/>
    <property type="match status" value="1"/>
</dbReference>
<dbReference type="SUPFAM" id="SSF81296">
    <property type="entry name" value="E set domains"/>
    <property type="match status" value="1"/>
</dbReference>
<sequence>MSSKNELDVYLFHRGEHKRAYEFMGAHSIPGGIIFRVWAPNARSVSVVGDFNSWNGRNHSMKRINAEGIWEVEIEGLSEGTIYKYAIEGQNGTIVNKSDPYAFYSEVRPNTASVIYPMKTYEWTDEKWIKRRDKLNHYENPMNIYEVHLGSWKRGGDGEFLNYREMADDLAKYVKNMAYTHVEIMPVGEYPLDASWGYQGTGYYSVTSRYGNPEDLKYFVDALHKKNIGVILDWVPGHFCKDTHGLYRFDGTPTYEYSWNLLGENYDWGTANFDLGRNEVRSFLISNALYWMREFHIDGLRIDAVANMIYLDYGKNGHPELRNEYGGNENLVAVEFLRRVNKAVLEEFPGNYVFAEESTAWPMVTKPDYVGGLGFTYKWNMGWMNDTLDYMSKDSLYKKWHHENITFSFVYAYAENYTLPLSHDEVVHGKKSLIDKMPGSYEEKFPNLRCLYGYMMGTPGKKLLFMGGEFGQFAEWKFDEGLDWHLLDYPKHKEMKRYVRDLNRFYKREKSLWEKDIHGDGFQWIDCLNHEESLISFIRRGKDKDEFLVGVFNFTPVERRGYKVGVPRFTVYEEVFNSDLKIYGGNTEKVREEIHPVREGWNDMKQHILIDVPPLSAVYYKGKFKRRG</sequence>
<protein>
    <recommendedName>
        <fullName evidence="9">1,4-alpha-glucan branching enzyme GlgB</fullName>
        <ecNumber evidence="9">2.4.1.18</ecNumber>
    </recommendedName>
    <alternativeName>
        <fullName evidence="9">1,4-alpha-D-glucan:1,4-alpha-D-glucan 6-glucosyl-transferase</fullName>
    </alternativeName>
    <alternativeName>
        <fullName evidence="9">Alpha-(1-&gt;4)-glucan branching enzyme</fullName>
    </alternativeName>
    <alternativeName>
        <fullName evidence="9">Glycogen branching enzyme</fullName>
        <shortName evidence="9">BE</shortName>
    </alternativeName>
</protein>
<comment type="pathway">
    <text evidence="2 9">Glycan biosynthesis; glycogen biosynthesis.</text>
</comment>
<dbReference type="PANTHER" id="PTHR43651:SF3">
    <property type="entry name" value="1,4-ALPHA-GLUCAN-BRANCHING ENZYME"/>
    <property type="match status" value="1"/>
</dbReference>
<dbReference type="Pfam" id="PF00128">
    <property type="entry name" value="Alpha-amylase"/>
    <property type="match status" value="1"/>
</dbReference>
<comment type="similarity">
    <text evidence="3 9">Belongs to the glycosyl hydrolase 13 family. GlgB subfamily.</text>
</comment>
<dbReference type="GO" id="GO:0005978">
    <property type="term" value="P:glycogen biosynthetic process"/>
    <property type="evidence" value="ECO:0007669"/>
    <property type="project" value="UniProtKB-UniRule"/>
</dbReference>
<dbReference type="GO" id="GO:0003844">
    <property type="term" value="F:1,4-alpha-glucan branching enzyme activity"/>
    <property type="evidence" value="ECO:0007669"/>
    <property type="project" value="UniProtKB-UniRule"/>
</dbReference>
<dbReference type="SUPFAM" id="SSF51011">
    <property type="entry name" value="Glycosyl hydrolase domain"/>
    <property type="match status" value="1"/>
</dbReference>
<evidence type="ECO:0000256" key="8">
    <source>
        <dbReference type="ARBA" id="ARBA00023277"/>
    </source>
</evidence>
<feature type="domain" description="Glycosyl hydrolase family 13 catalytic" evidence="11">
    <location>
        <begin position="146"/>
        <end position="508"/>
    </location>
</feature>
<evidence type="ECO:0000256" key="2">
    <source>
        <dbReference type="ARBA" id="ARBA00004964"/>
    </source>
</evidence>
<proteinExistence type="inferred from homology"/>
<comment type="subunit">
    <text evidence="9">Monomer.</text>
</comment>
<dbReference type="InterPro" id="IPR006047">
    <property type="entry name" value="GH13_cat_dom"/>
</dbReference>
<comment type="catalytic activity">
    <reaction evidence="1 9">
        <text>Transfers a segment of a (1-&gt;4)-alpha-D-glucan chain to a primary hydroxy group in a similar glucan chain.</text>
        <dbReference type="EC" id="2.4.1.18"/>
    </reaction>
</comment>
<dbReference type="HAMAP" id="MF_00685">
    <property type="entry name" value="GlgB"/>
    <property type="match status" value="1"/>
</dbReference>
<dbReference type="FunFam" id="2.60.40.1180:FF:000002">
    <property type="entry name" value="1,4-alpha-glucan branching enzyme GlgB"/>
    <property type="match status" value="1"/>
</dbReference>
<reference evidence="12" key="1">
    <citation type="submission" date="2022-12" db="EMBL/GenBank/DDBJ databases">
        <title>Reference genome sequencing for broad-spectrum identification of bacterial and archaeal isolates by mass spectrometry.</title>
        <authorList>
            <person name="Sekiguchi Y."/>
            <person name="Tourlousse D.M."/>
        </authorList>
    </citation>
    <scope>NUCLEOTIDE SEQUENCE</scope>
    <source>
        <strain evidence="12">10succ1</strain>
    </source>
</reference>
<dbReference type="AlphaFoldDB" id="A0A9W6GNQ3"/>
<comment type="caution">
    <text evidence="12">The sequence shown here is derived from an EMBL/GenBank/DDBJ whole genome shotgun (WGS) entry which is preliminary data.</text>
</comment>
<dbReference type="CDD" id="cd11322">
    <property type="entry name" value="AmyAc_Glg_BE"/>
    <property type="match status" value="1"/>
</dbReference>
<evidence type="ECO:0000256" key="5">
    <source>
        <dbReference type="ARBA" id="ARBA00022676"/>
    </source>
</evidence>
<dbReference type="Pfam" id="PF02922">
    <property type="entry name" value="CBM_48"/>
    <property type="match status" value="1"/>
</dbReference>
<dbReference type="RefSeq" id="WP_281836661.1">
    <property type="nucleotide sequence ID" value="NZ_BSDY01000014.1"/>
</dbReference>
<evidence type="ECO:0000256" key="1">
    <source>
        <dbReference type="ARBA" id="ARBA00000826"/>
    </source>
</evidence>
<dbReference type="Proteomes" id="UP001144471">
    <property type="component" value="Unassembled WGS sequence"/>
</dbReference>
<keyword evidence="8 9" id="KW-0119">Carbohydrate metabolism</keyword>
<dbReference type="InterPro" id="IPR013780">
    <property type="entry name" value="Glyco_hydro_b"/>
</dbReference>
<dbReference type="PANTHER" id="PTHR43651">
    <property type="entry name" value="1,4-ALPHA-GLUCAN-BRANCHING ENZYME"/>
    <property type="match status" value="1"/>
</dbReference>
<dbReference type="CDD" id="cd02855">
    <property type="entry name" value="E_set_GBE_prok_N"/>
    <property type="match status" value="1"/>
</dbReference>
<dbReference type="Gene3D" id="2.60.40.1180">
    <property type="entry name" value="Golgi alpha-mannosidase II"/>
    <property type="match status" value="1"/>
</dbReference>
<keyword evidence="7 9" id="KW-0320">Glycogen biosynthesis</keyword>
<dbReference type="InterPro" id="IPR006048">
    <property type="entry name" value="A-amylase/branching_C"/>
</dbReference>
<accession>A0A9W6GNQ3</accession>